<dbReference type="EMBL" id="CAJHJT010000056">
    <property type="protein sequence ID" value="CAD7014824.1"/>
    <property type="molecule type" value="Genomic_DNA"/>
</dbReference>
<organism evidence="1 2">
    <name type="scientific">Ceratitis capitata</name>
    <name type="common">Mediterranean fruit fly</name>
    <name type="synonym">Tephritis capitata</name>
    <dbReference type="NCBI Taxonomy" id="7213"/>
    <lineage>
        <taxon>Eukaryota</taxon>
        <taxon>Metazoa</taxon>
        <taxon>Ecdysozoa</taxon>
        <taxon>Arthropoda</taxon>
        <taxon>Hexapoda</taxon>
        <taxon>Insecta</taxon>
        <taxon>Pterygota</taxon>
        <taxon>Neoptera</taxon>
        <taxon>Endopterygota</taxon>
        <taxon>Diptera</taxon>
        <taxon>Brachycera</taxon>
        <taxon>Muscomorpha</taxon>
        <taxon>Tephritoidea</taxon>
        <taxon>Tephritidae</taxon>
        <taxon>Ceratitis</taxon>
        <taxon>Ceratitis</taxon>
    </lineage>
</organism>
<accession>A0A811VIJ9</accession>
<dbReference type="AlphaFoldDB" id="A0A811VIJ9"/>
<keyword evidence="2" id="KW-1185">Reference proteome</keyword>
<protein>
    <submittedName>
        <fullName evidence="1">(Mediterranean fruit fly) hypothetical protein</fullName>
    </submittedName>
</protein>
<reference evidence="1" key="1">
    <citation type="submission" date="2020-11" db="EMBL/GenBank/DDBJ databases">
        <authorList>
            <person name="Whitehead M."/>
        </authorList>
    </citation>
    <scope>NUCLEOTIDE SEQUENCE</scope>
    <source>
        <strain evidence="1">EGII</strain>
    </source>
</reference>
<comment type="caution">
    <text evidence="1">The sequence shown here is derived from an EMBL/GenBank/DDBJ whole genome shotgun (WGS) entry which is preliminary data.</text>
</comment>
<proteinExistence type="predicted"/>
<sequence length="91" mass="9689">MNNDAHVANANARGEFMSLAAFEGAESGGEVERLGKYANILCDQQANKFSHCPGQPAQVAFPVCPCDAGGFVVLSQRNLITARDLDYAVND</sequence>
<evidence type="ECO:0000313" key="1">
    <source>
        <dbReference type="EMBL" id="CAD7014824.1"/>
    </source>
</evidence>
<dbReference type="Proteomes" id="UP000606786">
    <property type="component" value="Unassembled WGS sequence"/>
</dbReference>
<gene>
    <name evidence="1" type="ORF">CCAP1982_LOCUS22791</name>
</gene>
<name>A0A811VIJ9_CERCA</name>
<evidence type="ECO:0000313" key="2">
    <source>
        <dbReference type="Proteomes" id="UP000606786"/>
    </source>
</evidence>